<dbReference type="InterPro" id="IPR036890">
    <property type="entry name" value="HATPase_C_sf"/>
</dbReference>
<proteinExistence type="predicted"/>
<dbReference type="PANTHER" id="PTHR43065:SF50">
    <property type="entry name" value="HISTIDINE KINASE"/>
    <property type="match status" value="1"/>
</dbReference>
<keyword evidence="4" id="KW-0902">Two-component regulatory system</keyword>
<protein>
    <recommendedName>
        <fullName evidence="2">histidine kinase</fullName>
        <ecNumber evidence="2">2.7.13.3</ecNumber>
    </recommendedName>
</protein>
<evidence type="ECO:0000313" key="6">
    <source>
        <dbReference type="Proteomes" id="UP000287394"/>
    </source>
</evidence>
<dbReference type="Gene3D" id="3.30.565.10">
    <property type="entry name" value="Histidine kinase-like ATPase, C-terminal domain"/>
    <property type="match status" value="1"/>
</dbReference>
<dbReference type="GO" id="GO:0004673">
    <property type="term" value="F:protein histidine kinase activity"/>
    <property type="evidence" value="ECO:0007669"/>
    <property type="project" value="UniProtKB-EC"/>
</dbReference>
<dbReference type="SUPFAM" id="SSF55785">
    <property type="entry name" value="PYP-like sensor domain (PAS domain)"/>
    <property type="match status" value="1"/>
</dbReference>
<dbReference type="EC" id="2.7.13.3" evidence="2"/>
<evidence type="ECO:0000256" key="2">
    <source>
        <dbReference type="ARBA" id="ARBA00012438"/>
    </source>
</evidence>
<dbReference type="InterPro" id="IPR003594">
    <property type="entry name" value="HATPase_dom"/>
</dbReference>
<dbReference type="PROSITE" id="PS50109">
    <property type="entry name" value="HIS_KIN"/>
    <property type="match status" value="1"/>
</dbReference>
<reference evidence="5 6" key="1">
    <citation type="journal article" date="2019" name="Int. J. Syst. Evol. Microbiol.">
        <title>Capsulimonas corticalis gen. nov., sp. nov., an aerobic capsulated bacterium, of a novel bacterial order, Capsulimonadales ord. nov., of the class Armatimonadia of the phylum Armatimonadetes.</title>
        <authorList>
            <person name="Li J."/>
            <person name="Kudo C."/>
            <person name="Tonouchi A."/>
        </authorList>
    </citation>
    <scope>NUCLEOTIDE SEQUENCE [LARGE SCALE GENOMIC DNA]</scope>
    <source>
        <strain evidence="5 6">AX-7</strain>
    </source>
</reference>
<evidence type="ECO:0000313" key="5">
    <source>
        <dbReference type="EMBL" id="BDI29779.1"/>
    </source>
</evidence>
<dbReference type="PRINTS" id="PR00344">
    <property type="entry name" value="BCTRLSENSOR"/>
</dbReference>
<evidence type="ECO:0000256" key="1">
    <source>
        <dbReference type="ARBA" id="ARBA00000085"/>
    </source>
</evidence>
<dbReference type="RefSeq" id="WP_119324723.1">
    <property type="nucleotide sequence ID" value="NZ_AP025739.1"/>
</dbReference>
<dbReference type="GO" id="GO:0000160">
    <property type="term" value="P:phosphorelay signal transduction system"/>
    <property type="evidence" value="ECO:0007669"/>
    <property type="project" value="UniProtKB-KW"/>
</dbReference>
<dbReference type="SMART" id="SM00387">
    <property type="entry name" value="HATPase_c"/>
    <property type="match status" value="1"/>
</dbReference>
<keyword evidence="3" id="KW-0418">Kinase</keyword>
<gene>
    <name evidence="5" type="ORF">CCAX7_18300</name>
</gene>
<dbReference type="Gene3D" id="1.10.287.130">
    <property type="match status" value="1"/>
</dbReference>
<accession>A0A402D5E1</accession>
<evidence type="ECO:0000256" key="4">
    <source>
        <dbReference type="ARBA" id="ARBA00023012"/>
    </source>
</evidence>
<dbReference type="Pfam" id="PF08448">
    <property type="entry name" value="PAS_4"/>
    <property type="match status" value="1"/>
</dbReference>
<dbReference type="InterPro" id="IPR005467">
    <property type="entry name" value="His_kinase_dom"/>
</dbReference>
<dbReference type="InterPro" id="IPR035965">
    <property type="entry name" value="PAS-like_dom_sf"/>
</dbReference>
<sequence length="461" mass="50118">MDPNHSLLRRQLKRHLRGADVPMDALTPLLEAVDAAYADFDAGRRRLERALELSSREIFQANCEMRGVLQSLPDMLLRVDAENQITRLNQTSADGVPALLRGGDDAGADEHAKIRRQFRDAARMVRETNQSVSFEYQDSASGSELLYEARLLPFVDEDTLAIVRDITQRRILEAQLAQAQKLESIGHLAAGIAHEINTPVQYLGDNTRFLRDSFQDLQGVLEAFNVLLEAAATSPVAPEVIQAARDAVEDADVEYLLGEIPTAITQSLEGVARVAQLVGAMKDFSHPGAVEKTAVDLNRGIDSTITVARNEWKYVADLTTDFDADLPLVHCLPSEVNQVILNMVVNAAHAIADAVGETGAKGLITVVTRRDGDWAEIRISDTGAGIPDHVKNKIFDPFFTTKSVGKGTGQGLAISHSVIVDKHGGTIGVETELGQGTTFLIRLPIHPIEEGFTADALRLAA</sequence>
<comment type="catalytic activity">
    <reaction evidence="1">
        <text>ATP + protein L-histidine = ADP + protein N-phospho-L-histidine.</text>
        <dbReference type="EC" id="2.7.13.3"/>
    </reaction>
</comment>
<dbReference type="Proteomes" id="UP000287394">
    <property type="component" value="Chromosome"/>
</dbReference>
<dbReference type="PANTHER" id="PTHR43065">
    <property type="entry name" value="SENSOR HISTIDINE KINASE"/>
    <property type="match status" value="1"/>
</dbReference>
<dbReference type="AlphaFoldDB" id="A0A402D5E1"/>
<keyword evidence="6" id="KW-1185">Reference proteome</keyword>
<dbReference type="EMBL" id="AP025739">
    <property type="protein sequence ID" value="BDI29779.1"/>
    <property type="molecule type" value="Genomic_DNA"/>
</dbReference>
<organism evidence="5 6">
    <name type="scientific">Capsulimonas corticalis</name>
    <dbReference type="NCBI Taxonomy" id="2219043"/>
    <lineage>
        <taxon>Bacteria</taxon>
        <taxon>Bacillati</taxon>
        <taxon>Armatimonadota</taxon>
        <taxon>Armatimonadia</taxon>
        <taxon>Capsulimonadales</taxon>
        <taxon>Capsulimonadaceae</taxon>
        <taxon>Capsulimonas</taxon>
    </lineage>
</organism>
<dbReference type="Gene3D" id="3.30.450.20">
    <property type="entry name" value="PAS domain"/>
    <property type="match status" value="1"/>
</dbReference>
<dbReference type="InterPro" id="IPR004358">
    <property type="entry name" value="Sig_transdc_His_kin-like_C"/>
</dbReference>
<dbReference type="KEGG" id="ccot:CCAX7_18300"/>
<dbReference type="InterPro" id="IPR013656">
    <property type="entry name" value="PAS_4"/>
</dbReference>
<dbReference type="SUPFAM" id="SSF55874">
    <property type="entry name" value="ATPase domain of HSP90 chaperone/DNA topoisomerase II/histidine kinase"/>
    <property type="match status" value="1"/>
</dbReference>
<dbReference type="OrthoDB" id="9776727at2"/>
<dbReference type="Pfam" id="PF02518">
    <property type="entry name" value="HATPase_c"/>
    <property type="match status" value="1"/>
</dbReference>
<keyword evidence="3" id="KW-0808">Transferase</keyword>
<name>A0A402D5E1_9BACT</name>
<evidence type="ECO:0000256" key="3">
    <source>
        <dbReference type="ARBA" id="ARBA00022777"/>
    </source>
</evidence>